<sequence>MTFNGKLHLSLGDALTEFEKIQEDLDAVLVFWSLRSSQDMTDDAIRRRKSNIDTRSSRLHTDYLAFVSHEVARMPAEVLNRLLETDARAHHYQAFIERLRQRRAYLLPEGTEKALGARRPWTTPDIAVKAYRKQLSSATFRLEGNAKELSYTEIRALLRSPSHDERHSAQAAVKRGILENRVDQFAALALNLVVGSWIIECDERGYASARSRRNVRNNVSDQVVSALISAVKSSGTKLARRALLLKKQLLASVHGVRVSSQWSHRRRQGDRCENKTQRQCVEFRVSCLTQEFSYVDRLAPVTLRDDAVGTQKLSWRQTVDIVRTGFSSFSSVFSRLFEKLLAEGRVDAAPTKGKQTGAFCSGGTPTTGPFILMNHTGTKQNVKTLAHEAGHAIHFMLAYEQGHLQYHPPLTLAETASIMGETIVFGHLLEQTKCKYRKLEMIVEHVDSLLGTIIRQISFDRSWCMMHGGPGCLVTVISTRCGCKRPGDSSSPSTARAGTNDCHSTQQFLCLQRDCESVHRLTLSVVRGSREFYGAEGEVFDSYKDIEKDWSGVHHFTKAPFYVYSYAFADLLVGSLLAARERDTDGFEEKLISLLRAGDTLDLETALAPFGLNPSDPSFWTTALELRLGSLINEAEKLAQELGYISSAEQPFLQTHSV</sequence>
<gene>
    <name evidence="9" type="ORF">CSUI_003560</name>
</gene>
<name>A0A2C6KQ14_9APIC</name>
<dbReference type="GO" id="GO:0004222">
    <property type="term" value="F:metalloendopeptidase activity"/>
    <property type="evidence" value="ECO:0007669"/>
    <property type="project" value="InterPro"/>
</dbReference>
<dbReference type="AlphaFoldDB" id="A0A2C6KQ14"/>
<comment type="similarity">
    <text evidence="6">Belongs to the peptidase M3 family.</text>
</comment>
<proteinExistence type="inferred from homology"/>
<evidence type="ECO:0000256" key="5">
    <source>
        <dbReference type="ARBA" id="ARBA00023049"/>
    </source>
</evidence>
<evidence type="ECO:0000256" key="3">
    <source>
        <dbReference type="ARBA" id="ARBA00022801"/>
    </source>
</evidence>
<keyword evidence="3 6" id="KW-0378">Hydrolase</keyword>
<dbReference type="GO" id="GO:0046872">
    <property type="term" value="F:metal ion binding"/>
    <property type="evidence" value="ECO:0007669"/>
    <property type="project" value="UniProtKB-UniRule"/>
</dbReference>
<dbReference type="Proteomes" id="UP000221165">
    <property type="component" value="Unassembled WGS sequence"/>
</dbReference>
<evidence type="ECO:0000256" key="6">
    <source>
        <dbReference type="RuleBase" id="RU003435"/>
    </source>
</evidence>
<keyword evidence="2 6" id="KW-0479">Metal-binding</keyword>
<keyword evidence="10" id="KW-1185">Reference proteome</keyword>
<dbReference type="Pfam" id="PF01432">
    <property type="entry name" value="Peptidase_M3"/>
    <property type="match status" value="1"/>
</dbReference>
<dbReference type="Gene3D" id="1.20.140.70">
    <property type="entry name" value="Oligopeptidase f, N-terminal domain"/>
    <property type="match status" value="1"/>
</dbReference>
<evidence type="ECO:0000313" key="10">
    <source>
        <dbReference type="Proteomes" id="UP000221165"/>
    </source>
</evidence>
<dbReference type="GeneID" id="94426967"/>
<dbReference type="Gene3D" id="1.10.1370.20">
    <property type="entry name" value="Oligoendopeptidase f, C-terminal domain"/>
    <property type="match status" value="2"/>
</dbReference>
<feature type="domain" description="Oligopeptidase F N-terminal" evidence="8">
    <location>
        <begin position="70"/>
        <end position="116"/>
    </location>
</feature>
<dbReference type="EMBL" id="MIGC01001609">
    <property type="protein sequence ID" value="PHJ22590.1"/>
    <property type="molecule type" value="Genomic_DNA"/>
</dbReference>
<keyword evidence="5 6" id="KW-0482">Metalloprotease</keyword>
<evidence type="ECO:0000256" key="1">
    <source>
        <dbReference type="ARBA" id="ARBA00022670"/>
    </source>
</evidence>
<comment type="caution">
    <text evidence="9">The sequence shown here is derived from an EMBL/GenBank/DDBJ whole genome shotgun (WGS) entry which is preliminary data.</text>
</comment>
<evidence type="ECO:0000259" key="8">
    <source>
        <dbReference type="Pfam" id="PF08439"/>
    </source>
</evidence>
<evidence type="ECO:0000256" key="2">
    <source>
        <dbReference type="ARBA" id="ARBA00022723"/>
    </source>
</evidence>
<dbReference type="OrthoDB" id="329130at2759"/>
<dbReference type="RefSeq" id="XP_067924267.1">
    <property type="nucleotide sequence ID" value="XM_068063756.1"/>
</dbReference>
<keyword evidence="1 6" id="KW-0645">Protease</keyword>
<organism evidence="9 10">
    <name type="scientific">Cystoisospora suis</name>
    <dbReference type="NCBI Taxonomy" id="483139"/>
    <lineage>
        <taxon>Eukaryota</taxon>
        <taxon>Sar</taxon>
        <taxon>Alveolata</taxon>
        <taxon>Apicomplexa</taxon>
        <taxon>Conoidasida</taxon>
        <taxon>Coccidia</taxon>
        <taxon>Eucoccidiorida</taxon>
        <taxon>Eimeriorina</taxon>
        <taxon>Sarcocystidae</taxon>
        <taxon>Cystoisospora</taxon>
    </lineage>
</organism>
<dbReference type="Pfam" id="PF08439">
    <property type="entry name" value="Peptidase_M3_N"/>
    <property type="match status" value="1"/>
</dbReference>
<dbReference type="InterPro" id="IPR013647">
    <property type="entry name" value="OligopepF_N_dom"/>
</dbReference>
<evidence type="ECO:0000256" key="4">
    <source>
        <dbReference type="ARBA" id="ARBA00022833"/>
    </source>
</evidence>
<dbReference type="VEuPathDB" id="ToxoDB:CSUI_003560"/>
<protein>
    <submittedName>
        <fullName evidence="9">Peptidase family m3 protein</fullName>
    </submittedName>
</protein>
<feature type="domain" description="Peptidase M3A/M3B catalytic" evidence="7">
    <location>
        <begin position="201"/>
        <end position="460"/>
    </location>
</feature>
<dbReference type="InterPro" id="IPR001567">
    <property type="entry name" value="Pept_M3A_M3B_dom"/>
</dbReference>
<dbReference type="InterPro" id="IPR042088">
    <property type="entry name" value="OligoPept_F_C"/>
</dbReference>
<dbReference type="GO" id="GO:0006508">
    <property type="term" value="P:proteolysis"/>
    <property type="evidence" value="ECO:0007669"/>
    <property type="project" value="UniProtKB-KW"/>
</dbReference>
<dbReference type="SUPFAM" id="SSF55486">
    <property type="entry name" value="Metalloproteases ('zincins'), catalytic domain"/>
    <property type="match status" value="1"/>
</dbReference>
<accession>A0A2C6KQ14</accession>
<evidence type="ECO:0000313" key="9">
    <source>
        <dbReference type="EMBL" id="PHJ22590.1"/>
    </source>
</evidence>
<reference evidence="9 10" key="1">
    <citation type="journal article" date="2017" name="Int. J. Parasitol.">
        <title>The genome of the protozoan parasite Cystoisospora suis and a reverse vaccinology approach to identify vaccine candidates.</title>
        <authorList>
            <person name="Palmieri N."/>
            <person name="Shrestha A."/>
            <person name="Ruttkowski B."/>
            <person name="Beck T."/>
            <person name="Vogl C."/>
            <person name="Tomley F."/>
            <person name="Blake D.P."/>
            <person name="Joachim A."/>
        </authorList>
    </citation>
    <scope>NUCLEOTIDE SEQUENCE [LARGE SCALE GENOMIC DNA]</scope>
    <source>
        <strain evidence="9 10">Wien I</strain>
    </source>
</reference>
<comment type="cofactor">
    <cofactor evidence="6">
        <name>Zn(2+)</name>
        <dbReference type="ChEBI" id="CHEBI:29105"/>
    </cofactor>
    <text evidence="6">Binds 1 zinc ion.</text>
</comment>
<evidence type="ECO:0000259" key="7">
    <source>
        <dbReference type="Pfam" id="PF01432"/>
    </source>
</evidence>
<keyword evidence="4 6" id="KW-0862">Zinc</keyword>